<dbReference type="RefSeq" id="WP_234987013.1">
    <property type="nucleotide sequence ID" value="NZ_FWXJ01000011.1"/>
</dbReference>
<dbReference type="InterPro" id="IPR007325">
    <property type="entry name" value="KFase/CYL"/>
</dbReference>
<dbReference type="Gene3D" id="3.50.30.50">
    <property type="entry name" value="Putative cyclase"/>
    <property type="match status" value="1"/>
</dbReference>
<dbReference type="Pfam" id="PF04199">
    <property type="entry name" value="Cyclase"/>
    <property type="match status" value="1"/>
</dbReference>
<accession>A0A1W2B291</accession>
<evidence type="ECO:0000313" key="2">
    <source>
        <dbReference type="Proteomes" id="UP000192708"/>
    </source>
</evidence>
<dbReference type="Proteomes" id="UP000192708">
    <property type="component" value="Unassembled WGS sequence"/>
</dbReference>
<dbReference type="EMBL" id="FWXJ01000011">
    <property type="protein sequence ID" value="SMC67097.1"/>
    <property type="molecule type" value="Genomic_DNA"/>
</dbReference>
<dbReference type="GO" id="GO:0019441">
    <property type="term" value="P:L-tryptophan catabolic process to kynurenine"/>
    <property type="evidence" value="ECO:0007669"/>
    <property type="project" value="InterPro"/>
</dbReference>
<gene>
    <name evidence="1" type="ORF">SAMN06296008_11160</name>
</gene>
<protein>
    <submittedName>
        <fullName evidence="1">Kynurenine formamidase</fullName>
    </submittedName>
</protein>
<dbReference type="PANTHER" id="PTHR34861:SF10">
    <property type="entry name" value="CYCLASE"/>
    <property type="match status" value="1"/>
</dbReference>
<keyword evidence="2" id="KW-1185">Reference proteome</keyword>
<name>A0A1W2B291_9BURK</name>
<dbReference type="AlphaFoldDB" id="A0A1W2B291"/>
<evidence type="ECO:0000313" key="1">
    <source>
        <dbReference type="EMBL" id="SMC67097.1"/>
    </source>
</evidence>
<organism evidence="1 2">
    <name type="scientific">Polynucleobacter kasalickyi</name>
    <dbReference type="NCBI Taxonomy" id="1938817"/>
    <lineage>
        <taxon>Bacteria</taxon>
        <taxon>Pseudomonadati</taxon>
        <taxon>Pseudomonadota</taxon>
        <taxon>Betaproteobacteria</taxon>
        <taxon>Burkholderiales</taxon>
        <taxon>Burkholderiaceae</taxon>
        <taxon>Polynucleobacter</taxon>
    </lineage>
</organism>
<proteinExistence type="predicted"/>
<sequence length="334" mass="36629">MTQKATAPGMKAVPANDIPRNLTKADIEAMAKEVCNWGKWGPDDEIGTLNYIGPEQLVEAAKLVKKGKAISLGLNFDMFGPQTTGWGNRFNPIHTMLATGTDAVAGNQDHMGLRYADDMVSMPLQCGTQWDALGHIFYGDKMWNGYDAALVDSTGAKKNGIEKTRDKMIGRGVLLDIARFKGGDFLADGYGISNQDLDDCAKAQGVEIKQGDFVIIRTGMMEERLARKDWDSYAAGDAPGVRFETCRWIQEKKVAAICLDTWGCEVRPNEVQGVSQPWHWIVIPMMGMTMGEIFNLKELADDCAEDKVYEFLFTAPPLPITGGVGSPINPVVLK</sequence>
<dbReference type="SUPFAM" id="SSF102198">
    <property type="entry name" value="Putative cyclase"/>
    <property type="match status" value="1"/>
</dbReference>
<reference evidence="1 2" key="1">
    <citation type="submission" date="2017-04" db="EMBL/GenBank/DDBJ databases">
        <authorList>
            <person name="Afonso C.L."/>
            <person name="Miller P.J."/>
            <person name="Scott M.A."/>
            <person name="Spackman E."/>
            <person name="Goraichik I."/>
            <person name="Dimitrov K.M."/>
            <person name="Suarez D.L."/>
            <person name="Swayne D.E."/>
        </authorList>
    </citation>
    <scope>NUCLEOTIDE SEQUENCE [LARGE SCALE GENOMIC DNA]</scope>
    <source>
        <strain evidence="1 2">VK13</strain>
    </source>
</reference>
<dbReference type="InterPro" id="IPR037175">
    <property type="entry name" value="KFase_sf"/>
</dbReference>
<dbReference type="GO" id="GO:0004061">
    <property type="term" value="F:arylformamidase activity"/>
    <property type="evidence" value="ECO:0007669"/>
    <property type="project" value="InterPro"/>
</dbReference>
<dbReference type="PANTHER" id="PTHR34861">
    <property type="match status" value="1"/>
</dbReference>
<dbReference type="STRING" id="1938817.SAMN06296008_11160"/>